<gene>
    <name evidence="2" type="ORF">GCM10023143_26620</name>
</gene>
<comment type="caution">
    <text evidence="2">The sequence shown here is derived from an EMBL/GenBank/DDBJ whole genome shotgun (WGS) entry which is preliminary data.</text>
</comment>
<keyword evidence="1" id="KW-0732">Signal</keyword>
<evidence type="ECO:0000313" key="3">
    <source>
        <dbReference type="Proteomes" id="UP001501207"/>
    </source>
</evidence>
<accession>A0ABP8G1X9</accession>
<name>A0ABP8G1X9_9BACT</name>
<evidence type="ECO:0008006" key="4">
    <source>
        <dbReference type="Google" id="ProtNLM"/>
    </source>
</evidence>
<feature type="signal peptide" evidence="1">
    <location>
        <begin position="1"/>
        <end position="20"/>
    </location>
</feature>
<dbReference type="PROSITE" id="PS51257">
    <property type="entry name" value="PROKAR_LIPOPROTEIN"/>
    <property type="match status" value="1"/>
</dbReference>
<proteinExistence type="predicted"/>
<feature type="chain" id="PRO_5046144030" description="Lipocalin-like domain-containing protein" evidence="1">
    <location>
        <begin position="21"/>
        <end position="148"/>
    </location>
</feature>
<sequence length="148" mass="16514">MKNKYRIILPVLAAALCVFASCKKDENKSPSKKIDGTYHAFELTLNGQTTELPTDDENIDIQIASSGDKKAKVTLIDNYKGKPTEIPFDCTVSEDEEGEVVLTGSNDNGTLHLDFWNKTSIEFDFYNERSNEELFIGASKDGKKPGDW</sequence>
<evidence type="ECO:0000256" key="1">
    <source>
        <dbReference type="SAM" id="SignalP"/>
    </source>
</evidence>
<evidence type="ECO:0000313" key="2">
    <source>
        <dbReference type="EMBL" id="GAA4315318.1"/>
    </source>
</evidence>
<dbReference type="EMBL" id="BAABFN010000006">
    <property type="protein sequence ID" value="GAA4315318.1"/>
    <property type="molecule type" value="Genomic_DNA"/>
</dbReference>
<dbReference type="RefSeq" id="WP_344980112.1">
    <property type="nucleotide sequence ID" value="NZ_BAABFN010000006.1"/>
</dbReference>
<keyword evidence="3" id="KW-1185">Reference proteome</keyword>
<protein>
    <recommendedName>
        <fullName evidence="4">Lipocalin-like domain-containing protein</fullName>
    </recommendedName>
</protein>
<dbReference type="Proteomes" id="UP001501207">
    <property type="component" value="Unassembled WGS sequence"/>
</dbReference>
<organism evidence="2 3">
    <name type="scientific">Compostibacter hankyongensis</name>
    <dbReference type="NCBI Taxonomy" id="1007089"/>
    <lineage>
        <taxon>Bacteria</taxon>
        <taxon>Pseudomonadati</taxon>
        <taxon>Bacteroidota</taxon>
        <taxon>Chitinophagia</taxon>
        <taxon>Chitinophagales</taxon>
        <taxon>Chitinophagaceae</taxon>
        <taxon>Compostibacter</taxon>
    </lineage>
</organism>
<reference evidence="3" key="1">
    <citation type="journal article" date="2019" name="Int. J. Syst. Evol. Microbiol.">
        <title>The Global Catalogue of Microorganisms (GCM) 10K type strain sequencing project: providing services to taxonomists for standard genome sequencing and annotation.</title>
        <authorList>
            <consortium name="The Broad Institute Genomics Platform"/>
            <consortium name="The Broad Institute Genome Sequencing Center for Infectious Disease"/>
            <person name="Wu L."/>
            <person name="Ma J."/>
        </authorList>
    </citation>
    <scope>NUCLEOTIDE SEQUENCE [LARGE SCALE GENOMIC DNA]</scope>
    <source>
        <strain evidence="3">JCM 17664</strain>
    </source>
</reference>